<keyword evidence="3" id="KW-1185">Reference proteome</keyword>
<feature type="compositionally biased region" description="Low complexity" evidence="1">
    <location>
        <begin position="188"/>
        <end position="210"/>
    </location>
</feature>
<dbReference type="EMBL" id="ATMH01011197">
    <property type="protein sequence ID" value="EPY16424.1"/>
    <property type="molecule type" value="Genomic_DNA"/>
</dbReference>
<evidence type="ECO:0000313" key="3">
    <source>
        <dbReference type="Proteomes" id="UP000015354"/>
    </source>
</evidence>
<protein>
    <submittedName>
        <fullName evidence="2">Uncharacterized protein</fullName>
    </submittedName>
</protein>
<name>S9THN8_9TRYP</name>
<evidence type="ECO:0000256" key="1">
    <source>
        <dbReference type="SAM" id="MobiDB-lite"/>
    </source>
</evidence>
<sequence length="325" mass="34262">MRRNAATVADRLAHTVRVAQRVRAAAAAALVQQLQPAPCPPSPMQPLGSTGSGFAAVPVSARSGGGGGAHSLPRRRLPARSLGSTTTPLLLHSQSLLRQALQSVPTRQLPTEVLLQVVLHLLVATLWGRSGVDLDVLALQLERNLRRLRALLAELPYAQHLRATGGSSKELAEKRHRLRQAQRRVRVRAPSPAAPATTATTAASGRAPRTLGGRWGGGSSFPATPLALREGSMEAVGFSRLGASPPTPSVPAVPAVHDIQLLQTLELHECLATLPLLQPHAGTAVHAIDSKLLLHGVCNEFADVLFIGSVAERKGAQHRTNVSAL</sequence>
<proteinExistence type="predicted"/>
<feature type="region of interest" description="Disordered" evidence="1">
    <location>
        <begin position="164"/>
        <end position="215"/>
    </location>
</feature>
<reference evidence="2 3" key="1">
    <citation type="journal article" date="2013" name="PLoS ONE">
        <title>Predicting the Proteins of Angomonas deanei, Strigomonas culicis and Their Respective Endosymbionts Reveals New Aspects of the Trypanosomatidae Family.</title>
        <authorList>
            <person name="Motta M.C."/>
            <person name="Martins A.C."/>
            <person name="de Souza S.S."/>
            <person name="Catta-Preta C.M."/>
            <person name="Silva R."/>
            <person name="Klein C.C."/>
            <person name="de Almeida L.G."/>
            <person name="de Lima Cunha O."/>
            <person name="Ciapina L.P."/>
            <person name="Brocchi M."/>
            <person name="Colabardini A.C."/>
            <person name="de Araujo Lima B."/>
            <person name="Machado C.R."/>
            <person name="de Almeida Soares C.M."/>
            <person name="Probst C.M."/>
            <person name="de Menezes C.B."/>
            <person name="Thompson C.E."/>
            <person name="Bartholomeu D.C."/>
            <person name="Gradia D.F."/>
            <person name="Pavoni D.P."/>
            <person name="Grisard E.C."/>
            <person name="Fantinatti-Garboggini F."/>
            <person name="Marchini F.K."/>
            <person name="Rodrigues-Luiz G.F."/>
            <person name="Wagner G."/>
            <person name="Goldman G.H."/>
            <person name="Fietto J.L."/>
            <person name="Elias M.C."/>
            <person name="Goldman M.H."/>
            <person name="Sagot M.F."/>
            <person name="Pereira M."/>
            <person name="Stoco P.H."/>
            <person name="de Mendonca-Neto R.P."/>
            <person name="Teixeira S.M."/>
            <person name="Maciel T.E."/>
            <person name="de Oliveira Mendes T.A."/>
            <person name="Urmenyi T.P."/>
            <person name="de Souza W."/>
            <person name="Schenkman S."/>
            <person name="de Vasconcelos A.T."/>
        </authorList>
    </citation>
    <scope>NUCLEOTIDE SEQUENCE [LARGE SCALE GENOMIC DNA]</scope>
</reference>
<organism evidence="2 3">
    <name type="scientific">Strigomonas culicis</name>
    <dbReference type="NCBI Taxonomy" id="28005"/>
    <lineage>
        <taxon>Eukaryota</taxon>
        <taxon>Discoba</taxon>
        <taxon>Euglenozoa</taxon>
        <taxon>Kinetoplastea</taxon>
        <taxon>Metakinetoplastina</taxon>
        <taxon>Trypanosomatida</taxon>
        <taxon>Trypanosomatidae</taxon>
        <taxon>Strigomonadinae</taxon>
        <taxon>Strigomonas</taxon>
    </lineage>
</organism>
<dbReference type="Proteomes" id="UP000015354">
    <property type="component" value="Unassembled WGS sequence"/>
</dbReference>
<comment type="caution">
    <text evidence="2">The sequence shown here is derived from an EMBL/GenBank/DDBJ whole genome shotgun (WGS) entry which is preliminary data.</text>
</comment>
<feature type="compositionally biased region" description="Basic residues" evidence="1">
    <location>
        <begin position="174"/>
        <end position="187"/>
    </location>
</feature>
<dbReference type="AlphaFoldDB" id="S9THN8"/>
<accession>S9THN8</accession>
<gene>
    <name evidence="2" type="ORF">STCU_11283</name>
</gene>
<evidence type="ECO:0000313" key="2">
    <source>
        <dbReference type="EMBL" id="EPY16424.1"/>
    </source>
</evidence>